<dbReference type="RefSeq" id="WP_367681177.1">
    <property type="nucleotide sequence ID" value="NZ_OZ060371.1"/>
</dbReference>
<dbReference type="InterPro" id="IPR020605">
    <property type="entry name" value="Octanoyltransferase_CS"/>
</dbReference>
<keyword evidence="5" id="KW-0963">Cytoplasm</keyword>
<dbReference type="EMBL" id="OZ060371">
    <property type="protein sequence ID" value="CAL4042919.1"/>
    <property type="molecule type" value="Genomic_DNA"/>
</dbReference>
<dbReference type="PANTHER" id="PTHR10993">
    <property type="entry name" value="OCTANOYLTRANSFERASE"/>
    <property type="match status" value="1"/>
</dbReference>
<dbReference type="HAMAP" id="MF_00013">
    <property type="entry name" value="LipB"/>
    <property type="match status" value="1"/>
</dbReference>
<reference evidence="11" key="1">
    <citation type="submission" date="2024-06" db="EMBL/GenBank/DDBJ databases">
        <authorList>
            <person name="Manzano-Marin A."/>
            <person name="Manzano-Marin A."/>
            <person name="Alejandro Manzano Marin A."/>
        </authorList>
    </citation>
    <scope>NUCLEOTIDE SEQUENCE</scope>
    <source>
        <strain evidence="11">Ancorni-2928</strain>
    </source>
</reference>
<keyword evidence="2 5" id="KW-0808">Transferase</keyword>
<sequence length="207" mass="24612">MLNKYVTYKDIGLTFWKDTFCRMYEYTKNRNVFTQDQIWFTEHYPVFTTGPTGYKKNYLLKINKIPIFYSNRGGKITYHGPGQQIIYFLVDLKRHKFSFRIFITVVKDIVLNTLKKFKIDAYFNKKYPGIYVKEKKICSFGFRIIKGCLLHGIALNIQMNLHPFSLIIPCGIKNIVMTQVFDINPNITFNMVKNVLVEEMLYFFKKI</sequence>
<dbReference type="PROSITE" id="PS01313">
    <property type="entry name" value="LIPB"/>
    <property type="match status" value="1"/>
</dbReference>
<dbReference type="GO" id="GO:0009249">
    <property type="term" value="P:protein lipoylation"/>
    <property type="evidence" value="ECO:0007669"/>
    <property type="project" value="InterPro"/>
</dbReference>
<feature type="site" description="Lowers pKa of active site Cys" evidence="5 9">
    <location>
        <position position="136"/>
    </location>
</feature>
<dbReference type="InterPro" id="IPR045864">
    <property type="entry name" value="aa-tRNA-synth_II/BPL/LPL"/>
</dbReference>
<dbReference type="NCBIfam" id="TIGR00214">
    <property type="entry name" value="lipB"/>
    <property type="match status" value="1"/>
</dbReference>
<dbReference type="PANTHER" id="PTHR10993:SF7">
    <property type="entry name" value="LIPOYLTRANSFERASE 2, MITOCHONDRIAL-RELATED"/>
    <property type="match status" value="1"/>
</dbReference>
<dbReference type="InterPro" id="IPR004143">
    <property type="entry name" value="BPL_LPL_catalytic"/>
</dbReference>
<evidence type="ECO:0000256" key="8">
    <source>
        <dbReference type="PIRSR" id="PIRSR016262-2"/>
    </source>
</evidence>
<evidence type="ECO:0000313" key="11">
    <source>
        <dbReference type="EMBL" id="CAL4042919.1"/>
    </source>
</evidence>
<evidence type="ECO:0000256" key="9">
    <source>
        <dbReference type="PIRSR" id="PIRSR016262-3"/>
    </source>
</evidence>
<evidence type="ECO:0000256" key="5">
    <source>
        <dbReference type="HAMAP-Rule" id="MF_00013"/>
    </source>
</evidence>
<dbReference type="InterPro" id="IPR000544">
    <property type="entry name" value="Octanoyltransferase"/>
</dbReference>
<dbReference type="GO" id="GO:0033819">
    <property type="term" value="F:lipoyl(octanoyl) transferase activity"/>
    <property type="evidence" value="ECO:0007669"/>
    <property type="project" value="UniProtKB-EC"/>
</dbReference>
<name>A0AAT9IG18_9GAMM</name>
<dbReference type="GO" id="GO:0005737">
    <property type="term" value="C:cytoplasm"/>
    <property type="evidence" value="ECO:0007669"/>
    <property type="project" value="UniProtKB-SubCell"/>
</dbReference>
<dbReference type="SUPFAM" id="SSF55681">
    <property type="entry name" value="Class II aaRS and biotin synthetases"/>
    <property type="match status" value="1"/>
</dbReference>
<protein>
    <recommendedName>
        <fullName evidence="5 6">Octanoyltransferase</fullName>
        <ecNumber evidence="5 6">2.3.1.181</ecNumber>
    </recommendedName>
    <alternativeName>
        <fullName evidence="5">Lipoate-protein ligase B</fullName>
    </alternativeName>
    <alternativeName>
        <fullName evidence="5">Lipoyl/octanoyl transferase</fullName>
    </alternativeName>
    <alternativeName>
        <fullName evidence="5">Octanoyl-[acyl-carrier-protein]-protein N-octanoyltransferase</fullName>
    </alternativeName>
</protein>
<evidence type="ECO:0000256" key="4">
    <source>
        <dbReference type="ARBA" id="ARBA00024732"/>
    </source>
</evidence>
<evidence type="ECO:0000256" key="6">
    <source>
        <dbReference type="PIRNR" id="PIRNR016262"/>
    </source>
</evidence>
<feature type="active site" description="Acyl-thioester intermediate" evidence="5 7">
    <location>
        <position position="170"/>
    </location>
</feature>
<gene>
    <name evidence="5 11" type="primary">lipB</name>
    <name evidence="11" type="ORF">BUANCORI2928_213</name>
</gene>
<feature type="domain" description="BPL/LPL catalytic" evidence="10">
    <location>
        <begin position="32"/>
        <end position="207"/>
    </location>
</feature>
<comment type="similarity">
    <text evidence="5 6">Belongs to the LipB family.</text>
</comment>
<comment type="catalytic activity">
    <reaction evidence="5 6">
        <text>octanoyl-[ACP] + L-lysyl-[protein] = N(6)-octanoyl-L-lysyl-[protein] + holo-[ACP] + H(+)</text>
        <dbReference type="Rhea" id="RHEA:17665"/>
        <dbReference type="Rhea" id="RHEA-COMP:9636"/>
        <dbReference type="Rhea" id="RHEA-COMP:9685"/>
        <dbReference type="Rhea" id="RHEA-COMP:9752"/>
        <dbReference type="Rhea" id="RHEA-COMP:9928"/>
        <dbReference type="ChEBI" id="CHEBI:15378"/>
        <dbReference type="ChEBI" id="CHEBI:29969"/>
        <dbReference type="ChEBI" id="CHEBI:64479"/>
        <dbReference type="ChEBI" id="CHEBI:78463"/>
        <dbReference type="ChEBI" id="CHEBI:78809"/>
        <dbReference type="EC" id="2.3.1.181"/>
    </reaction>
</comment>
<comment type="miscellaneous">
    <text evidence="5">In the reaction, the free carboxyl group of octanoic acid is attached via an amide linkage to the epsilon-amino group of a specific lysine residue of lipoyl domains of lipoate-dependent enzymes.</text>
</comment>
<evidence type="ECO:0000256" key="1">
    <source>
        <dbReference type="ARBA" id="ARBA00004821"/>
    </source>
</evidence>
<comment type="pathway">
    <text evidence="1 5 6">Protein modification; protein lipoylation via endogenous pathway; protein N(6)-(lipoyl)lysine from octanoyl-[acyl-carrier-protein]: step 1/2.</text>
</comment>
<dbReference type="CDD" id="cd16444">
    <property type="entry name" value="LipB"/>
    <property type="match status" value="1"/>
</dbReference>
<organism evidence="11">
    <name type="scientific">Buchnera aphidicola</name>
    <name type="common">Anoecia corni</name>
    <dbReference type="NCBI Taxonomy" id="2994477"/>
    <lineage>
        <taxon>Bacteria</taxon>
        <taxon>Pseudomonadati</taxon>
        <taxon>Pseudomonadota</taxon>
        <taxon>Gammaproteobacteria</taxon>
        <taxon>Enterobacterales</taxon>
        <taxon>Erwiniaceae</taxon>
        <taxon>Buchnera</taxon>
    </lineage>
</organism>
<evidence type="ECO:0000259" key="10">
    <source>
        <dbReference type="PROSITE" id="PS51733"/>
    </source>
</evidence>
<evidence type="ECO:0000256" key="2">
    <source>
        <dbReference type="ARBA" id="ARBA00022679"/>
    </source>
</evidence>
<dbReference type="Gene3D" id="3.30.930.10">
    <property type="entry name" value="Bira Bifunctional Protein, Domain 2"/>
    <property type="match status" value="1"/>
</dbReference>
<dbReference type="Pfam" id="PF21948">
    <property type="entry name" value="LplA-B_cat"/>
    <property type="match status" value="1"/>
</dbReference>
<dbReference type="PROSITE" id="PS51733">
    <property type="entry name" value="BPL_LPL_CATALYTIC"/>
    <property type="match status" value="1"/>
</dbReference>
<accession>A0AAT9IG18</accession>
<keyword evidence="3 5" id="KW-0012">Acyltransferase</keyword>
<dbReference type="EC" id="2.3.1.181" evidence="5 6"/>
<evidence type="ECO:0000256" key="3">
    <source>
        <dbReference type="ARBA" id="ARBA00023315"/>
    </source>
</evidence>
<comment type="subcellular location">
    <subcellularLocation>
        <location evidence="5">Cytoplasm</location>
    </subcellularLocation>
</comment>
<comment type="function">
    <text evidence="4 5 6">Catalyzes the transfer of endogenously produced octanoic acid from octanoyl-acyl-carrier-protein onto the lipoyl domains of lipoate-dependent enzymes. Lipoyl-ACP can also act as a substrate although octanoyl-ACP is likely to be the physiological substrate.</text>
</comment>
<feature type="binding site" evidence="5 8">
    <location>
        <begin position="139"/>
        <end position="141"/>
    </location>
    <ligand>
        <name>substrate</name>
    </ligand>
</feature>
<proteinExistence type="inferred from homology"/>
<dbReference type="PIRSF" id="PIRSF016262">
    <property type="entry name" value="LPLase"/>
    <property type="match status" value="1"/>
</dbReference>
<feature type="binding site" evidence="5 8">
    <location>
        <begin position="152"/>
        <end position="154"/>
    </location>
    <ligand>
        <name>substrate</name>
    </ligand>
</feature>
<evidence type="ECO:0000256" key="7">
    <source>
        <dbReference type="PIRSR" id="PIRSR016262-1"/>
    </source>
</evidence>
<dbReference type="AlphaFoldDB" id="A0AAT9IG18"/>
<feature type="binding site" evidence="5 8">
    <location>
        <begin position="72"/>
        <end position="79"/>
    </location>
    <ligand>
        <name>substrate</name>
    </ligand>
</feature>